<dbReference type="Proteomes" id="UP000586093">
    <property type="component" value="Unassembled WGS sequence"/>
</dbReference>
<dbReference type="EMBL" id="JACIVI010000002">
    <property type="protein sequence ID" value="MBB1161896.1"/>
    <property type="molecule type" value="Genomic_DNA"/>
</dbReference>
<evidence type="ECO:0000313" key="2">
    <source>
        <dbReference type="EMBL" id="MBB1161896.1"/>
    </source>
</evidence>
<dbReference type="InterPro" id="IPR037401">
    <property type="entry name" value="SnoaL-like"/>
</dbReference>
<comment type="caution">
    <text evidence="2">The sequence shown here is derived from an EMBL/GenBank/DDBJ whole genome shotgun (WGS) entry which is preliminary data.</text>
</comment>
<feature type="domain" description="SnoaL-like" evidence="1">
    <location>
        <begin position="16"/>
        <end position="117"/>
    </location>
</feature>
<protein>
    <submittedName>
        <fullName evidence="2">Nuclear transport factor 2 family protein</fullName>
    </submittedName>
</protein>
<keyword evidence="3" id="KW-1185">Reference proteome</keyword>
<name>A0A839HJS3_9BURK</name>
<dbReference type="Pfam" id="PF12680">
    <property type="entry name" value="SnoaL_2"/>
    <property type="match status" value="1"/>
</dbReference>
<dbReference type="Gene3D" id="3.10.450.50">
    <property type="match status" value="1"/>
</dbReference>
<dbReference type="RefSeq" id="WP_182663276.1">
    <property type="nucleotide sequence ID" value="NZ_JACIVI010000002.1"/>
</dbReference>
<reference evidence="2 3" key="1">
    <citation type="submission" date="2020-08" db="EMBL/GenBank/DDBJ databases">
        <title>Aquariorum lacteus gen. nov., sp. nov., a new member of the family Comamonadaceae, isolated from freshwater aquarium.</title>
        <authorList>
            <person name="Chun S.-J."/>
        </authorList>
    </citation>
    <scope>NUCLEOTIDE SEQUENCE [LARGE SCALE GENOMIC DNA]</scope>
    <source>
        <strain evidence="2 3">SJAQ100</strain>
    </source>
</reference>
<evidence type="ECO:0000313" key="3">
    <source>
        <dbReference type="Proteomes" id="UP000586093"/>
    </source>
</evidence>
<evidence type="ECO:0000259" key="1">
    <source>
        <dbReference type="Pfam" id="PF12680"/>
    </source>
</evidence>
<organism evidence="2 3">
    <name type="scientific">Aquariibacter albus</name>
    <dbReference type="NCBI Taxonomy" id="2759899"/>
    <lineage>
        <taxon>Bacteria</taxon>
        <taxon>Pseudomonadati</taxon>
        <taxon>Pseudomonadota</taxon>
        <taxon>Betaproteobacteria</taxon>
        <taxon>Burkholderiales</taxon>
        <taxon>Sphaerotilaceae</taxon>
        <taxon>Aquariibacter</taxon>
    </lineage>
</organism>
<dbReference type="SUPFAM" id="SSF54427">
    <property type="entry name" value="NTF2-like"/>
    <property type="match status" value="1"/>
</dbReference>
<gene>
    <name evidence="2" type="ORF">H4F90_07880</name>
</gene>
<dbReference type="InterPro" id="IPR032710">
    <property type="entry name" value="NTF2-like_dom_sf"/>
</dbReference>
<proteinExistence type="predicted"/>
<sequence>MPVADCADPRVHRVIAAFEALQPGDVERLDALYAPDAVFKDPFNQVQGQAAIRAIFTHMFVALREPRFIVREAIVQGDQCFLVWDFLFHFRRFSPALQTVHGGSHLRFAPDGRIALHRDYWDAAEELYEKLPGVGALMRWLKRQANR</sequence>
<dbReference type="AlphaFoldDB" id="A0A839HJS3"/>
<accession>A0A839HJS3</accession>